<dbReference type="EMBL" id="VSSQ01021824">
    <property type="protein sequence ID" value="MPM67680.1"/>
    <property type="molecule type" value="Genomic_DNA"/>
</dbReference>
<gene>
    <name evidence="1" type="ORF">SDC9_114604</name>
</gene>
<comment type="caution">
    <text evidence="1">The sequence shown here is derived from an EMBL/GenBank/DDBJ whole genome shotgun (WGS) entry which is preliminary data.</text>
</comment>
<reference evidence="1" key="1">
    <citation type="submission" date="2019-08" db="EMBL/GenBank/DDBJ databases">
        <authorList>
            <person name="Kucharzyk K."/>
            <person name="Murdoch R.W."/>
            <person name="Higgins S."/>
            <person name="Loffler F."/>
        </authorList>
    </citation>
    <scope>NUCLEOTIDE SEQUENCE</scope>
</reference>
<evidence type="ECO:0000313" key="1">
    <source>
        <dbReference type="EMBL" id="MPM67680.1"/>
    </source>
</evidence>
<protein>
    <submittedName>
        <fullName evidence="1">Uncharacterized protein</fullName>
    </submittedName>
</protein>
<accession>A0A645BQH0</accession>
<sequence>MGNTINSFLAARKCEIRQKQIQELSMICKKKSNLHLIKYWGASNKIHADIYDHLAIQKIFNFLETVKNEYKVEVNLTVIFADTHALLNGYKAADFVPYFNEIKRLLEKQGCQFLMMSDVLSEELLKDQINSPWEFVENIILDTQIDDTHFKQGDSFEVLKNSALKHSYRLTHKSEYGSLGFQSKEQSVYAYIKLNLFEKKQIENKFKESIFLTYSSNEEGELICPNFLKLQIYTYQSGIRSRPWFMKN</sequence>
<name>A0A645BQH0_9ZZZZ</name>
<dbReference type="AlphaFoldDB" id="A0A645BQH0"/>
<organism evidence="1">
    <name type="scientific">bioreactor metagenome</name>
    <dbReference type="NCBI Taxonomy" id="1076179"/>
    <lineage>
        <taxon>unclassified sequences</taxon>
        <taxon>metagenomes</taxon>
        <taxon>ecological metagenomes</taxon>
    </lineage>
</organism>
<proteinExistence type="predicted"/>